<dbReference type="SMART" id="SM00547">
    <property type="entry name" value="ZnF_RBZ"/>
    <property type="match status" value="3"/>
</dbReference>
<dbReference type="EMBL" id="CM007906">
    <property type="protein sequence ID" value="OTF87860.1"/>
    <property type="molecule type" value="Genomic_DNA"/>
</dbReference>
<evidence type="ECO:0000313" key="7">
    <source>
        <dbReference type="EMBL" id="KAF5757415.1"/>
    </source>
</evidence>
<dbReference type="PROSITE" id="PS01358">
    <property type="entry name" value="ZF_RANBP2_1"/>
    <property type="match status" value="2"/>
</dbReference>
<keyword evidence="3" id="KW-0862">Zinc</keyword>
<dbReference type="InterPro" id="IPR001876">
    <property type="entry name" value="Znf_RanBP2"/>
</dbReference>
<reference evidence="8" key="2">
    <citation type="submission" date="2017-02" db="EMBL/GenBank/DDBJ databases">
        <title>Sunflower complete genome.</title>
        <authorList>
            <person name="Langlade N."/>
            <person name="Munos S."/>
        </authorList>
    </citation>
    <scope>NUCLEOTIDE SEQUENCE [LARGE SCALE GENOMIC DNA]</scope>
    <source>
        <tissue evidence="8">Leaves</tissue>
    </source>
</reference>
<proteinExistence type="predicted"/>
<reference evidence="7 9" key="1">
    <citation type="journal article" date="2017" name="Nature">
        <title>The sunflower genome provides insights into oil metabolism, flowering and Asterid evolution.</title>
        <authorList>
            <person name="Badouin H."/>
            <person name="Gouzy J."/>
            <person name="Grassa C.J."/>
            <person name="Murat F."/>
            <person name="Staton S.E."/>
            <person name="Cottret L."/>
            <person name="Lelandais-Briere C."/>
            <person name="Owens G.L."/>
            <person name="Carrere S."/>
            <person name="Mayjonade B."/>
            <person name="Legrand L."/>
            <person name="Gill N."/>
            <person name="Kane N.C."/>
            <person name="Bowers J.E."/>
            <person name="Hubner S."/>
            <person name="Bellec A."/>
            <person name="Berard A."/>
            <person name="Berges H."/>
            <person name="Blanchet N."/>
            <person name="Boniface M.C."/>
            <person name="Brunel D."/>
            <person name="Catrice O."/>
            <person name="Chaidir N."/>
            <person name="Claudel C."/>
            <person name="Donnadieu C."/>
            <person name="Faraut T."/>
            <person name="Fievet G."/>
            <person name="Helmstetter N."/>
            <person name="King M."/>
            <person name="Knapp S.J."/>
            <person name="Lai Z."/>
            <person name="Le Paslier M.C."/>
            <person name="Lippi Y."/>
            <person name="Lorenzon L."/>
            <person name="Mandel J.R."/>
            <person name="Marage G."/>
            <person name="Marchand G."/>
            <person name="Marquand E."/>
            <person name="Bret-Mestries E."/>
            <person name="Morien E."/>
            <person name="Nambeesan S."/>
            <person name="Nguyen T."/>
            <person name="Pegot-Espagnet P."/>
            <person name="Pouilly N."/>
            <person name="Raftis F."/>
            <person name="Sallet E."/>
            <person name="Schiex T."/>
            <person name="Thomas J."/>
            <person name="Vandecasteele C."/>
            <person name="Vares D."/>
            <person name="Vear F."/>
            <person name="Vautrin S."/>
            <person name="Crespi M."/>
            <person name="Mangin B."/>
            <person name="Burke J.M."/>
            <person name="Salse J."/>
            <person name="Munos S."/>
            <person name="Vincourt P."/>
            <person name="Rieseberg L.H."/>
            <person name="Langlade N.B."/>
        </authorList>
    </citation>
    <scope>NUCLEOTIDE SEQUENCE [LARGE SCALE GENOMIC DNA]</scope>
    <source>
        <strain evidence="9">cv. SF193</strain>
        <tissue evidence="7">Leaves</tissue>
    </source>
</reference>
<dbReference type="OMA" id="DFWSADD"/>
<sequence>MLNHISKTLKSLPKPPNSLPTISHFHTRNKTLISNPAIDFILNEFDDLQSPNHVNNNNNNNNNPPQLATKPTEPEAESVSSSSIYVSHKWPEWIGLMEKLMKYGYFDGVKNPFGSGGLVDGKSWNRIRTACLKFARDRVDLMSCFMDRDIEMIAGSGCPSTDRKVVNSGKRLRAHLGIDEGNVCSSCNLRGNCERAYVKAHEDECGHTVDVMRFVLTYALDNNKQFINKQLEEAIRSLTKDMVKFSKNKLDIDPSKRGPPAPRSPAQQQEHQSSSFTIHGGWSCSRCKFLNSARNIKCTQCDDAFQERLPRSRNNRDRVQLKGDWLCIRCNFFNFAKNTRCLQCHTNPPKRQLNPGEWECDSCNYINFKRNMVCLKCDHKRAKAFDNSTQLQRWNS</sequence>
<evidence type="ECO:0000259" key="6">
    <source>
        <dbReference type="PROSITE" id="PS50199"/>
    </source>
</evidence>
<feature type="domain" description="RanBP2-type" evidence="6">
    <location>
        <begin position="321"/>
        <end position="350"/>
    </location>
</feature>
<dbReference type="PANTHER" id="PTHR23111:SF23">
    <property type="entry name" value="RAN BP2_NZF ZINC FINGER-LIKE SUPERFAMILY PROTEIN"/>
    <property type="match status" value="1"/>
</dbReference>
<dbReference type="OrthoDB" id="448399at2759"/>
<feature type="region of interest" description="Disordered" evidence="5">
    <location>
        <begin position="1"/>
        <end position="23"/>
    </location>
</feature>
<evidence type="ECO:0000256" key="5">
    <source>
        <dbReference type="SAM" id="MobiDB-lite"/>
    </source>
</evidence>
<dbReference type="GO" id="GO:0003729">
    <property type="term" value="F:mRNA binding"/>
    <property type="evidence" value="ECO:0000318"/>
    <property type="project" value="GO_Central"/>
</dbReference>
<organism evidence="8 9">
    <name type="scientific">Helianthus annuus</name>
    <name type="common">Common sunflower</name>
    <dbReference type="NCBI Taxonomy" id="4232"/>
    <lineage>
        <taxon>Eukaryota</taxon>
        <taxon>Viridiplantae</taxon>
        <taxon>Streptophyta</taxon>
        <taxon>Embryophyta</taxon>
        <taxon>Tracheophyta</taxon>
        <taxon>Spermatophyta</taxon>
        <taxon>Magnoliopsida</taxon>
        <taxon>eudicotyledons</taxon>
        <taxon>Gunneridae</taxon>
        <taxon>Pentapetalae</taxon>
        <taxon>asterids</taxon>
        <taxon>campanulids</taxon>
        <taxon>Asterales</taxon>
        <taxon>Asteraceae</taxon>
        <taxon>Asteroideae</taxon>
        <taxon>Heliantheae alliance</taxon>
        <taxon>Heliantheae</taxon>
        <taxon>Helianthus</taxon>
    </lineage>
</organism>
<dbReference type="InParanoid" id="A0A251RUE0"/>
<evidence type="ECO:0000313" key="9">
    <source>
        <dbReference type="Proteomes" id="UP000215914"/>
    </source>
</evidence>
<accession>A0A251RUE0</accession>
<dbReference type="AlphaFoldDB" id="A0A251RUE0"/>
<feature type="domain" description="RanBP2-type" evidence="6">
    <location>
        <begin position="278"/>
        <end position="307"/>
    </location>
</feature>
<protein>
    <submittedName>
        <fullName evidence="7">Chromatin regulator PHD family</fullName>
    </submittedName>
    <submittedName>
        <fullName evidence="8">Putative zinc finger, RanBP2-type, Multihem cytochrome</fullName>
    </submittedName>
</protein>
<feature type="region of interest" description="Disordered" evidence="5">
    <location>
        <begin position="51"/>
        <end position="76"/>
    </location>
</feature>
<gene>
    <name evidence="8" type="ORF">HannXRQ_Chr17g0566621</name>
    <name evidence="7" type="ORF">HanXRQr2_Chr17g0826421</name>
</gene>
<dbReference type="Proteomes" id="UP000215914">
    <property type="component" value="Chromosome 17"/>
</dbReference>
<name>A0A251RUE0_HELAN</name>
<keyword evidence="9" id="KW-1185">Reference proteome</keyword>
<evidence type="ECO:0000256" key="3">
    <source>
        <dbReference type="ARBA" id="ARBA00022833"/>
    </source>
</evidence>
<dbReference type="SUPFAM" id="SSF48695">
    <property type="entry name" value="Multiheme cytochromes"/>
    <property type="match status" value="1"/>
</dbReference>
<dbReference type="STRING" id="4232.A0A251RUE0"/>
<dbReference type="EMBL" id="MNCJ02000332">
    <property type="protein sequence ID" value="KAF5757415.1"/>
    <property type="molecule type" value="Genomic_DNA"/>
</dbReference>
<keyword evidence="2 4" id="KW-0863">Zinc-finger</keyword>
<keyword evidence="1" id="KW-0479">Metal-binding</keyword>
<feature type="compositionally biased region" description="Low complexity" evidence="5">
    <location>
        <begin position="1"/>
        <end position="12"/>
    </location>
</feature>
<dbReference type="Gramene" id="mRNA:HanXRQr2_Chr17g0826421">
    <property type="protein sequence ID" value="mRNA:HanXRQr2_Chr17g0826421"/>
    <property type="gene ID" value="HanXRQr2_Chr17g0826421"/>
</dbReference>
<evidence type="ECO:0000256" key="2">
    <source>
        <dbReference type="ARBA" id="ARBA00022771"/>
    </source>
</evidence>
<evidence type="ECO:0000256" key="1">
    <source>
        <dbReference type="ARBA" id="ARBA00022723"/>
    </source>
</evidence>
<feature type="region of interest" description="Disordered" evidence="5">
    <location>
        <begin position="249"/>
        <end position="275"/>
    </location>
</feature>
<dbReference type="InterPro" id="IPR036280">
    <property type="entry name" value="Multihaem_cyt_sf"/>
</dbReference>
<evidence type="ECO:0000313" key="8">
    <source>
        <dbReference type="EMBL" id="OTF87860.1"/>
    </source>
</evidence>
<dbReference type="Gene3D" id="4.10.1060.10">
    <property type="entry name" value="Zinc finger, RanBP2-type"/>
    <property type="match status" value="3"/>
</dbReference>
<reference evidence="7" key="3">
    <citation type="submission" date="2020-06" db="EMBL/GenBank/DDBJ databases">
        <title>Helianthus annuus Genome sequencing and assembly Release 2.</title>
        <authorList>
            <person name="Gouzy J."/>
            <person name="Langlade N."/>
            <person name="Munos S."/>
        </authorList>
    </citation>
    <scope>NUCLEOTIDE SEQUENCE</scope>
    <source>
        <tissue evidence="7">Leaves</tissue>
    </source>
</reference>
<dbReference type="FunCoup" id="A0A251RUE0">
    <property type="interactions" value="622"/>
</dbReference>
<dbReference type="PROSITE" id="PS50199">
    <property type="entry name" value="ZF_RANBP2_2"/>
    <property type="match status" value="3"/>
</dbReference>
<dbReference type="Pfam" id="PF00641">
    <property type="entry name" value="Zn_ribbon_RanBP"/>
    <property type="match status" value="2"/>
</dbReference>
<feature type="compositionally biased region" description="Polar residues" evidence="5">
    <location>
        <begin position="265"/>
        <end position="275"/>
    </location>
</feature>
<dbReference type="GO" id="GO:0008270">
    <property type="term" value="F:zinc ion binding"/>
    <property type="evidence" value="ECO:0007669"/>
    <property type="project" value="UniProtKB-KW"/>
</dbReference>
<evidence type="ECO:0000256" key="4">
    <source>
        <dbReference type="PROSITE-ProRule" id="PRU00322"/>
    </source>
</evidence>
<feature type="domain" description="RanBP2-type" evidence="6">
    <location>
        <begin position="354"/>
        <end position="383"/>
    </location>
</feature>
<dbReference type="GO" id="GO:0005737">
    <property type="term" value="C:cytoplasm"/>
    <property type="evidence" value="ECO:0000318"/>
    <property type="project" value="GO_Central"/>
</dbReference>
<dbReference type="PANTHER" id="PTHR23111">
    <property type="entry name" value="ZINC FINGER PROTEIN"/>
    <property type="match status" value="1"/>
</dbReference>